<name>A0A5M3T4C8_LIMPL</name>
<dbReference type="InterPro" id="IPR015421">
    <property type="entry name" value="PyrdxlP-dep_Trfase_major"/>
</dbReference>
<dbReference type="PROSITE" id="PS50949">
    <property type="entry name" value="HTH_GNTR"/>
    <property type="match status" value="1"/>
</dbReference>
<keyword evidence="8" id="KW-1185">Reference proteome</keyword>
<dbReference type="InterPro" id="IPR015422">
    <property type="entry name" value="PyrdxlP-dep_Trfase_small"/>
</dbReference>
<evidence type="ECO:0000313" key="7">
    <source>
        <dbReference type="EMBL" id="GCE94593.1"/>
    </source>
</evidence>
<gene>
    <name evidence="7" type="ORF">NIES46_26520</name>
</gene>
<organism evidence="7 8">
    <name type="scientific">Limnospira platensis NIES-46</name>
    <dbReference type="NCBI Taxonomy" id="1236695"/>
    <lineage>
        <taxon>Bacteria</taxon>
        <taxon>Bacillati</taxon>
        <taxon>Cyanobacteriota</taxon>
        <taxon>Cyanophyceae</taxon>
        <taxon>Oscillatoriophycideae</taxon>
        <taxon>Oscillatoriales</taxon>
        <taxon>Sirenicapillariaceae</taxon>
        <taxon>Limnospira</taxon>
    </lineage>
</organism>
<comment type="caution">
    <text evidence="7">The sequence shown here is derived from an EMBL/GenBank/DDBJ whole genome shotgun (WGS) entry which is preliminary data.</text>
</comment>
<dbReference type="InterPro" id="IPR036388">
    <property type="entry name" value="WH-like_DNA-bd_sf"/>
</dbReference>
<keyword evidence="2" id="KW-0663">Pyridoxal phosphate</keyword>
<dbReference type="PANTHER" id="PTHR46577">
    <property type="entry name" value="HTH-TYPE TRANSCRIPTIONAL REGULATORY PROTEIN GABR"/>
    <property type="match status" value="1"/>
</dbReference>
<dbReference type="PANTHER" id="PTHR46577:SF2">
    <property type="entry name" value="TRANSCRIPTIONAL REGULATORY PROTEIN"/>
    <property type="match status" value="1"/>
</dbReference>
<dbReference type="Pfam" id="PF00155">
    <property type="entry name" value="Aminotran_1_2"/>
    <property type="match status" value="1"/>
</dbReference>
<dbReference type="RefSeq" id="WP_043468731.1">
    <property type="nucleotide sequence ID" value="NZ_BIMW01000102.1"/>
</dbReference>
<dbReference type="EMBL" id="BIMW01000102">
    <property type="protein sequence ID" value="GCE94593.1"/>
    <property type="molecule type" value="Genomic_DNA"/>
</dbReference>
<evidence type="ECO:0000256" key="1">
    <source>
        <dbReference type="ARBA" id="ARBA00005384"/>
    </source>
</evidence>
<dbReference type="Gene3D" id="1.10.10.10">
    <property type="entry name" value="Winged helix-like DNA-binding domain superfamily/Winged helix DNA-binding domain"/>
    <property type="match status" value="1"/>
</dbReference>
<keyword evidence="3" id="KW-0805">Transcription regulation</keyword>
<dbReference type="SMART" id="SM00345">
    <property type="entry name" value="HTH_GNTR"/>
    <property type="match status" value="1"/>
</dbReference>
<evidence type="ECO:0000256" key="2">
    <source>
        <dbReference type="ARBA" id="ARBA00022898"/>
    </source>
</evidence>
<comment type="similarity">
    <text evidence="1">In the C-terminal section; belongs to the class-I pyridoxal-phosphate-dependent aminotransferase family.</text>
</comment>
<reference evidence="7 8" key="1">
    <citation type="journal article" date="2019" name="J Genomics">
        <title>The Draft Genome of a Hydrogen-producing Cyanobacterium, Arthrospira platensis NIES-46.</title>
        <authorList>
            <person name="Suzuki S."/>
            <person name="Yamaguchi H."/>
            <person name="Kawachi M."/>
        </authorList>
    </citation>
    <scope>NUCLEOTIDE SEQUENCE [LARGE SCALE GENOMIC DNA]</scope>
    <source>
        <strain evidence="7 8">NIES-46</strain>
    </source>
</reference>
<dbReference type="InterPro" id="IPR000524">
    <property type="entry name" value="Tscrpt_reg_HTH_GntR"/>
</dbReference>
<dbReference type="InterPro" id="IPR015424">
    <property type="entry name" value="PyrdxlP-dep_Trfase"/>
</dbReference>
<dbReference type="Gene3D" id="3.90.1150.10">
    <property type="entry name" value="Aspartate Aminotransferase, domain 1"/>
    <property type="match status" value="1"/>
</dbReference>
<evidence type="ECO:0000313" key="8">
    <source>
        <dbReference type="Proteomes" id="UP000326169"/>
    </source>
</evidence>
<dbReference type="Gene3D" id="3.40.640.10">
    <property type="entry name" value="Type I PLP-dependent aspartate aminotransferase-like (Major domain)"/>
    <property type="match status" value="1"/>
</dbReference>
<dbReference type="InterPro" id="IPR004839">
    <property type="entry name" value="Aminotransferase_I/II_large"/>
</dbReference>
<dbReference type="CDD" id="cd07377">
    <property type="entry name" value="WHTH_GntR"/>
    <property type="match status" value="1"/>
</dbReference>
<keyword evidence="5" id="KW-0804">Transcription</keyword>
<dbReference type="Proteomes" id="UP000326169">
    <property type="component" value="Unassembled WGS sequence"/>
</dbReference>
<keyword evidence="4" id="KW-0238">DNA-binding</keyword>
<dbReference type="Pfam" id="PF00392">
    <property type="entry name" value="GntR"/>
    <property type="match status" value="1"/>
</dbReference>
<evidence type="ECO:0000259" key="6">
    <source>
        <dbReference type="PROSITE" id="PS50949"/>
    </source>
</evidence>
<feature type="domain" description="HTH gntR-type" evidence="6">
    <location>
        <begin position="12"/>
        <end position="80"/>
    </location>
</feature>
<sequence length="492" mass="54355">MKARPVEKSPGVNLYEEVANRIQSLIKEGTLKPGDRIPSVRKMHQQMSVSITTVLEAYRLLEDRGLIVARPQSGYYVRHILSLPPAEPTSSTPPGLACNVDISMAFRINTVLGEPGMIKLGAAVPDPELFPLAALNRLMGQVMRQNPEVCHSYNALPGLEPLRHEVARRLMDAGCSLTPDQILIVNGTTEGMYLSLRAITKPGDTVAIESPSYYGLLEILQSLHLKALELPTHPREGLSLPDLENALSQGQVAACAIVSNFSNPLGSCMEDSKKKALVEILENYDIPLVEDDVYGDLGFDEMRPKAIKAFDKKGLVLYCSSSSKTISPGLRVGWVVAGRYQKTVEQLKLFTNIVTAAANQLTIAAFLANGGYDRHLRHLRRAYGEQVLRMTQAICDYFPPETKVTRPTGGHVLWVELPPHFNAIALYQEAYKRQISIAPGTMFSASGNYRNCFRLNCGLLWSPKIQIAMQILGELIANQDYDTTRLRPVFLA</sequence>
<evidence type="ECO:0000256" key="5">
    <source>
        <dbReference type="ARBA" id="ARBA00023163"/>
    </source>
</evidence>
<dbReference type="InterPro" id="IPR051446">
    <property type="entry name" value="HTH_trans_reg/aminotransferase"/>
</dbReference>
<dbReference type="CDD" id="cd00609">
    <property type="entry name" value="AAT_like"/>
    <property type="match status" value="1"/>
</dbReference>
<dbReference type="SUPFAM" id="SSF53383">
    <property type="entry name" value="PLP-dependent transferases"/>
    <property type="match status" value="1"/>
</dbReference>
<protein>
    <submittedName>
        <fullName evidence="7">GntR family transcriptional regulator</fullName>
    </submittedName>
</protein>
<dbReference type="GeneID" id="301683485"/>
<evidence type="ECO:0000256" key="4">
    <source>
        <dbReference type="ARBA" id="ARBA00023125"/>
    </source>
</evidence>
<dbReference type="SUPFAM" id="SSF46785">
    <property type="entry name" value="Winged helix' DNA-binding domain"/>
    <property type="match status" value="1"/>
</dbReference>
<evidence type="ECO:0000256" key="3">
    <source>
        <dbReference type="ARBA" id="ARBA00023015"/>
    </source>
</evidence>
<dbReference type="InterPro" id="IPR036390">
    <property type="entry name" value="WH_DNA-bd_sf"/>
</dbReference>
<proteinExistence type="inferred from homology"/>
<accession>A0A5M3T4C8</accession>